<dbReference type="InterPro" id="IPR000620">
    <property type="entry name" value="EamA_dom"/>
</dbReference>
<dbReference type="InterPro" id="IPR037185">
    <property type="entry name" value="EmrE-like"/>
</dbReference>
<evidence type="ECO:0000256" key="12">
    <source>
        <dbReference type="ARBA" id="ARBA00038032"/>
    </source>
</evidence>
<comment type="similarity">
    <text evidence="12">Belongs to the drug/metabolite transporter (DMT) superfamily. Small multidrug resistance (SMR) (TC 2.A.7.1) family.</text>
</comment>
<feature type="transmembrane region" description="Helical" evidence="13">
    <location>
        <begin position="131"/>
        <end position="148"/>
    </location>
</feature>
<dbReference type="Pfam" id="PF00892">
    <property type="entry name" value="EamA"/>
    <property type="match status" value="2"/>
</dbReference>
<evidence type="ECO:0000256" key="8">
    <source>
        <dbReference type="ARBA" id="ARBA00022985"/>
    </source>
</evidence>
<evidence type="ECO:0000313" key="16">
    <source>
        <dbReference type="Proteomes" id="UP000001936"/>
    </source>
</evidence>
<keyword evidence="4" id="KW-0444">Lipid biosynthesis</keyword>
<organism evidence="15 16">
    <name type="scientific">Rhizobium etli (strain ATCC 51251 / DSM 11541 / JCM 21823 / NBRC 15573 / CFN 42)</name>
    <dbReference type="NCBI Taxonomy" id="347834"/>
    <lineage>
        <taxon>Bacteria</taxon>
        <taxon>Pseudomonadati</taxon>
        <taxon>Pseudomonadota</taxon>
        <taxon>Alphaproteobacteria</taxon>
        <taxon>Hyphomicrobiales</taxon>
        <taxon>Rhizobiaceae</taxon>
        <taxon>Rhizobium/Agrobacterium group</taxon>
        <taxon>Rhizobium</taxon>
    </lineage>
</organism>
<dbReference type="GO" id="GO:0009245">
    <property type="term" value="P:lipid A biosynthetic process"/>
    <property type="evidence" value="ECO:0007669"/>
    <property type="project" value="UniProtKB-KW"/>
</dbReference>
<dbReference type="PANTHER" id="PTHR30561">
    <property type="entry name" value="SMR FAMILY PROTON-DEPENDENT DRUG EFFLUX TRANSPORTER SUGE"/>
    <property type="match status" value="1"/>
</dbReference>
<evidence type="ECO:0000256" key="11">
    <source>
        <dbReference type="ARBA" id="ARBA00023136"/>
    </source>
</evidence>
<evidence type="ECO:0000313" key="15">
    <source>
        <dbReference type="EMBL" id="ABC90767.1"/>
    </source>
</evidence>
<protein>
    <submittedName>
        <fullName evidence="15">Permease protein</fullName>
    </submittedName>
</protein>
<sequence>MHAAWNSLTKVNIRPYLALAALNIIAGLFASVALVFIGLPHGGWLLPAIAASGLRQCYYLLMAKAYQGGDLSQVYPVARGTAPVLTTILAIPLLGDHMSITSVIALCLIMAGVMIVGLARSAGSITTSFSPLALALAAGATISCFTMLDAWGSRAASSAISYGLVGATLDGVIFLAIYALFLRKELPERYISANALQLAAGSLFVMASYVISVWAVTVAPVALVSALRETNILFGLLIAVTILKETLNRSKMIGSFAILTGLVLLRLA</sequence>
<evidence type="ECO:0000256" key="9">
    <source>
        <dbReference type="ARBA" id="ARBA00022989"/>
    </source>
</evidence>
<keyword evidence="16" id="KW-1185">Reference proteome</keyword>
<keyword evidence="11 13" id="KW-0472">Membrane</keyword>
<evidence type="ECO:0000256" key="7">
    <source>
        <dbReference type="ARBA" id="ARBA00022692"/>
    </source>
</evidence>
<evidence type="ECO:0000256" key="1">
    <source>
        <dbReference type="ARBA" id="ARBA00004651"/>
    </source>
</evidence>
<feature type="domain" description="EamA" evidence="14">
    <location>
        <begin position="13"/>
        <end position="116"/>
    </location>
</feature>
<accession>Q2K8R9</accession>
<keyword evidence="5" id="KW-0997">Cell inner membrane</keyword>
<evidence type="ECO:0000256" key="3">
    <source>
        <dbReference type="ARBA" id="ARBA00022475"/>
    </source>
</evidence>
<dbReference type="HOGENOM" id="CLU_060016_3_0_5"/>
<dbReference type="InterPro" id="IPR000390">
    <property type="entry name" value="Small_drug/metabolite_transptr"/>
</dbReference>
<proteinExistence type="inferred from homology"/>
<reference evidence="15 16" key="1">
    <citation type="journal article" date="2006" name="Proc. Natl. Acad. Sci. U.S.A.">
        <title>The partitioned Rhizobium etli genome: genetic and metabolic redundancy in seven interacting replicons.</title>
        <authorList>
            <person name="Gonzalez V."/>
            <person name="Santamaria R.I."/>
            <person name="Bustos P."/>
            <person name="Hernandez-Gonzalez I."/>
            <person name="Medrano-Soto A."/>
            <person name="Moreno-Hagelsieb G."/>
            <person name="Janga S.C."/>
            <person name="Ramirez M.A."/>
            <person name="Jimenez-Jacinto V."/>
            <person name="Collado-Vides J."/>
            <person name="Davila G."/>
        </authorList>
    </citation>
    <scope>NUCLEOTIDE SEQUENCE [LARGE SCALE GENOMIC DNA]</scope>
    <source>
        <strain evidence="16">ATCC 51251 / DSM 11541 / JCM 21823 / NBRC 15573 / CFN 42</strain>
    </source>
</reference>
<dbReference type="KEGG" id="ret:RHE_CH01982"/>
<evidence type="ECO:0000256" key="4">
    <source>
        <dbReference type="ARBA" id="ARBA00022516"/>
    </source>
</evidence>
<evidence type="ECO:0000256" key="5">
    <source>
        <dbReference type="ARBA" id="ARBA00022519"/>
    </source>
</evidence>
<evidence type="ECO:0000256" key="10">
    <source>
        <dbReference type="ARBA" id="ARBA00023098"/>
    </source>
</evidence>
<dbReference type="PANTHER" id="PTHR30561:SF1">
    <property type="entry name" value="MULTIDRUG TRANSPORTER EMRE"/>
    <property type="match status" value="1"/>
</dbReference>
<keyword evidence="10" id="KW-0443">Lipid metabolism</keyword>
<gene>
    <name evidence="15" type="ordered locus">RHE_CH01982</name>
</gene>
<keyword evidence="7 13" id="KW-0812">Transmembrane</keyword>
<dbReference type="SUPFAM" id="SSF103481">
    <property type="entry name" value="Multidrug resistance efflux transporter EmrE"/>
    <property type="match status" value="2"/>
</dbReference>
<evidence type="ECO:0000256" key="6">
    <source>
        <dbReference type="ARBA" id="ARBA00022556"/>
    </source>
</evidence>
<comment type="subcellular location">
    <subcellularLocation>
        <location evidence="1">Cell membrane</location>
        <topology evidence="1">Multi-pass membrane protein</topology>
    </subcellularLocation>
</comment>
<keyword evidence="6" id="KW-0441">Lipid A biosynthesis</keyword>
<dbReference type="AlphaFoldDB" id="Q2K8R9"/>
<dbReference type="EMBL" id="CP000133">
    <property type="protein sequence ID" value="ABC90767.1"/>
    <property type="molecule type" value="Genomic_DNA"/>
</dbReference>
<dbReference type="GO" id="GO:0022857">
    <property type="term" value="F:transmembrane transporter activity"/>
    <property type="evidence" value="ECO:0007669"/>
    <property type="project" value="InterPro"/>
</dbReference>
<keyword evidence="8" id="KW-0448">Lipopolysaccharide biosynthesis</keyword>
<feature type="transmembrane region" description="Helical" evidence="13">
    <location>
        <begin position="16"/>
        <end position="38"/>
    </location>
</feature>
<dbReference type="Gene3D" id="1.10.3730.20">
    <property type="match status" value="2"/>
</dbReference>
<dbReference type="eggNOG" id="COG0697">
    <property type="taxonomic scope" value="Bacteria"/>
</dbReference>
<feature type="transmembrane region" description="Helical" evidence="13">
    <location>
        <begin position="193"/>
        <end position="215"/>
    </location>
</feature>
<evidence type="ECO:0000259" key="14">
    <source>
        <dbReference type="Pfam" id="PF00892"/>
    </source>
</evidence>
<keyword evidence="2" id="KW-0813">Transport</keyword>
<dbReference type="GO" id="GO:0005886">
    <property type="term" value="C:plasma membrane"/>
    <property type="evidence" value="ECO:0007669"/>
    <property type="project" value="UniProtKB-SubCell"/>
</dbReference>
<feature type="transmembrane region" description="Helical" evidence="13">
    <location>
        <begin position="160"/>
        <end position="181"/>
    </location>
</feature>
<dbReference type="Proteomes" id="UP000001936">
    <property type="component" value="Chromosome"/>
</dbReference>
<keyword evidence="9 13" id="KW-1133">Transmembrane helix</keyword>
<keyword evidence="3" id="KW-1003">Cell membrane</keyword>
<name>Q2K8R9_RHIEC</name>
<dbReference type="GO" id="GO:0009103">
    <property type="term" value="P:lipopolysaccharide biosynthetic process"/>
    <property type="evidence" value="ECO:0007669"/>
    <property type="project" value="UniProtKB-KW"/>
</dbReference>
<evidence type="ECO:0000256" key="13">
    <source>
        <dbReference type="SAM" id="Phobius"/>
    </source>
</evidence>
<feature type="transmembrane region" description="Helical" evidence="13">
    <location>
        <begin position="221"/>
        <end position="243"/>
    </location>
</feature>
<evidence type="ECO:0000256" key="2">
    <source>
        <dbReference type="ARBA" id="ARBA00022448"/>
    </source>
</evidence>
<feature type="transmembrane region" description="Helical" evidence="13">
    <location>
        <begin position="100"/>
        <end position="119"/>
    </location>
</feature>
<feature type="domain" description="EamA" evidence="14">
    <location>
        <begin position="133"/>
        <end position="265"/>
    </location>
</feature>